<keyword evidence="3" id="KW-1185">Reference proteome</keyword>
<protein>
    <submittedName>
        <fullName evidence="2">Uncharacterized protein</fullName>
    </submittedName>
</protein>
<organism evidence="2 3">
    <name type="scientific">Streptomyces turgidiscabies</name>
    <dbReference type="NCBI Taxonomy" id="85558"/>
    <lineage>
        <taxon>Bacteria</taxon>
        <taxon>Bacillati</taxon>
        <taxon>Actinomycetota</taxon>
        <taxon>Actinomycetes</taxon>
        <taxon>Kitasatosporales</taxon>
        <taxon>Streptomycetaceae</taxon>
        <taxon>Streptomyces</taxon>
    </lineage>
</organism>
<evidence type="ECO:0000313" key="2">
    <source>
        <dbReference type="EMBL" id="MDQ0931025.1"/>
    </source>
</evidence>
<reference evidence="2 3" key="1">
    <citation type="submission" date="2023-07" db="EMBL/GenBank/DDBJ databases">
        <title>Comparative genomics of wheat-associated soil bacteria to identify genetic determinants of phenazine resistance.</title>
        <authorList>
            <person name="Mouncey N."/>
        </authorList>
    </citation>
    <scope>NUCLEOTIDE SEQUENCE [LARGE SCALE GENOMIC DNA]</scope>
    <source>
        <strain evidence="2 3">W2I16</strain>
    </source>
</reference>
<feature type="compositionally biased region" description="Gly residues" evidence="1">
    <location>
        <begin position="329"/>
        <end position="340"/>
    </location>
</feature>
<evidence type="ECO:0000313" key="3">
    <source>
        <dbReference type="Proteomes" id="UP001223072"/>
    </source>
</evidence>
<dbReference type="RefSeq" id="WP_307625150.1">
    <property type="nucleotide sequence ID" value="NZ_JAUSZS010000002.1"/>
</dbReference>
<feature type="region of interest" description="Disordered" evidence="1">
    <location>
        <begin position="314"/>
        <end position="340"/>
    </location>
</feature>
<name>A0ABU0RGE7_9ACTN</name>
<sequence>MNGATQAQQAQLQAAAGRQERNSKLLRKTLITALVSASTYVLTNVLNRNADEVWKLTVTVVIGGAALIVQYLVDFEERLGSMEQSLSAHHAELRTAVEKSFAGINEATELFSQVDRSVLRSDGVTRLARAYTQLGHQESKLVKTFSQEEIGRLALQMESLSTGSVTCPGEATDWMIDLTTCVERSIDATSTDVDRQFWYSEAASRYLKEQEDAILHRRVKVRRLFLVRTQEEVTEELEQLCQSHRDLGIRTRIAVRESLPPSARLRMTNDFIIFDDELCFETTPDMDQKPVATTLKTEREHLEERVNRFNVIWDATEPASPASPPGAASGSGSGASSGAG</sequence>
<comment type="caution">
    <text evidence="2">The sequence shown here is derived from an EMBL/GenBank/DDBJ whole genome shotgun (WGS) entry which is preliminary data.</text>
</comment>
<accession>A0ABU0RGE7</accession>
<proteinExistence type="predicted"/>
<gene>
    <name evidence="2" type="ORF">QFZ49_000932</name>
</gene>
<evidence type="ECO:0000256" key="1">
    <source>
        <dbReference type="SAM" id="MobiDB-lite"/>
    </source>
</evidence>
<dbReference type="Proteomes" id="UP001223072">
    <property type="component" value="Unassembled WGS sequence"/>
</dbReference>
<dbReference type="EMBL" id="JAUSZS010000002">
    <property type="protein sequence ID" value="MDQ0931025.1"/>
    <property type="molecule type" value="Genomic_DNA"/>
</dbReference>